<evidence type="ECO:0000313" key="2">
    <source>
        <dbReference type="Proteomes" id="UP000245207"/>
    </source>
</evidence>
<proteinExistence type="predicted"/>
<evidence type="ECO:0000313" key="1">
    <source>
        <dbReference type="EMBL" id="PWA73485.1"/>
    </source>
</evidence>
<dbReference type="AlphaFoldDB" id="A0A2U1NJ08"/>
<protein>
    <submittedName>
        <fullName evidence="1">Reverse transcriptase domain, Reverse transcriptase zinc-binding domain protein</fullName>
    </submittedName>
</protein>
<keyword evidence="2" id="KW-1185">Reference proteome</keyword>
<name>A0A2U1NJ08_ARTAN</name>
<dbReference type="EMBL" id="PKPP01002732">
    <property type="protein sequence ID" value="PWA73485.1"/>
    <property type="molecule type" value="Genomic_DNA"/>
</dbReference>
<keyword evidence="1" id="KW-0695">RNA-directed DNA polymerase</keyword>
<organism evidence="1 2">
    <name type="scientific">Artemisia annua</name>
    <name type="common">Sweet wormwood</name>
    <dbReference type="NCBI Taxonomy" id="35608"/>
    <lineage>
        <taxon>Eukaryota</taxon>
        <taxon>Viridiplantae</taxon>
        <taxon>Streptophyta</taxon>
        <taxon>Embryophyta</taxon>
        <taxon>Tracheophyta</taxon>
        <taxon>Spermatophyta</taxon>
        <taxon>Magnoliopsida</taxon>
        <taxon>eudicotyledons</taxon>
        <taxon>Gunneridae</taxon>
        <taxon>Pentapetalae</taxon>
        <taxon>asterids</taxon>
        <taxon>campanulids</taxon>
        <taxon>Asterales</taxon>
        <taxon>Asteraceae</taxon>
        <taxon>Asteroideae</taxon>
        <taxon>Anthemideae</taxon>
        <taxon>Artemisiinae</taxon>
        <taxon>Artemisia</taxon>
    </lineage>
</organism>
<keyword evidence="1" id="KW-0808">Transferase</keyword>
<dbReference type="OrthoDB" id="1302433at2759"/>
<keyword evidence="1" id="KW-0548">Nucleotidyltransferase</keyword>
<dbReference type="Proteomes" id="UP000245207">
    <property type="component" value="Unassembled WGS sequence"/>
</dbReference>
<sequence length="107" mass="12726">MADIMYENCDWYGLIMRFANDCINKNIGWIVRRLVFAACVYFLWQERNERIFRDNQNSSQEIYNKVVENVKYRLAGITVKDSSNVRKVEDKWMIKCKRIVGGYGKGK</sequence>
<comment type="caution">
    <text evidence="1">The sequence shown here is derived from an EMBL/GenBank/DDBJ whole genome shotgun (WGS) entry which is preliminary data.</text>
</comment>
<accession>A0A2U1NJ08</accession>
<reference evidence="1 2" key="1">
    <citation type="journal article" date="2018" name="Mol. Plant">
        <title>The genome of Artemisia annua provides insight into the evolution of Asteraceae family and artemisinin biosynthesis.</title>
        <authorList>
            <person name="Shen Q."/>
            <person name="Zhang L."/>
            <person name="Liao Z."/>
            <person name="Wang S."/>
            <person name="Yan T."/>
            <person name="Shi P."/>
            <person name="Liu M."/>
            <person name="Fu X."/>
            <person name="Pan Q."/>
            <person name="Wang Y."/>
            <person name="Lv Z."/>
            <person name="Lu X."/>
            <person name="Zhang F."/>
            <person name="Jiang W."/>
            <person name="Ma Y."/>
            <person name="Chen M."/>
            <person name="Hao X."/>
            <person name="Li L."/>
            <person name="Tang Y."/>
            <person name="Lv G."/>
            <person name="Zhou Y."/>
            <person name="Sun X."/>
            <person name="Brodelius P.E."/>
            <person name="Rose J.K.C."/>
            <person name="Tang K."/>
        </authorList>
    </citation>
    <scope>NUCLEOTIDE SEQUENCE [LARGE SCALE GENOMIC DNA]</scope>
    <source>
        <strain evidence="2">cv. Huhao1</strain>
        <tissue evidence="1">Leaf</tissue>
    </source>
</reference>
<dbReference type="GO" id="GO:0003964">
    <property type="term" value="F:RNA-directed DNA polymerase activity"/>
    <property type="evidence" value="ECO:0007669"/>
    <property type="project" value="UniProtKB-KW"/>
</dbReference>
<gene>
    <name evidence="1" type="ORF">CTI12_AA260980</name>
</gene>